<keyword evidence="3" id="KW-1185">Reference proteome</keyword>
<accession>A0A1G7FA22</accession>
<sequence length="195" mass="22688">MSGLYLLALIGVWLLAGWVIYRLWRRWHPQKLKEKVLHIAIGFLIFCVWFGGAFWEVAGKKMYWDAQVRKLCAIDGGVKVYETVELPEEMFNQWGQPNFYQPTQGENALGKDYIFRSEIKKYRKSDPSISRRLYQVFRKENNKILGETVIYVRSGGDLPGPWHGSTYRCPEDGGIIPLLVEIFEHQQTSVKEGEK</sequence>
<dbReference type="AlphaFoldDB" id="A0A1G7FA22"/>
<dbReference type="RefSeq" id="WP_092080884.1">
    <property type="nucleotide sequence ID" value="NZ_FNAQ01000036.1"/>
</dbReference>
<evidence type="ECO:0000313" key="2">
    <source>
        <dbReference type="EMBL" id="SDE72780.1"/>
    </source>
</evidence>
<name>A0A1G7FA22_9BACT</name>
<protein>
    <submittedName>
        <fullName evidence="2">Uncharacterized protein</fullName>
    </submittedName>
</protein>
<dbReference type="OrthoDB" id="8547510at2"/>
<feature type="transmembrane region" description="Helical" evidence="1">
    <location>
        <begin position="6"/>
        <end position="24"/>
    </location>
</feature>
<proteinExistence type="predicted"/>
<keyword evidence="1" id="KW-1133">Transmembrane helix</keyword>
<dbReference type="EMBL" id="FNAQ01000036">
    <property type="protein sequence ID" value="SDE72780.1"/>
    <property type="molecule type" value="Genomic_DNA"/>
</dbReference>
<gene>
    <name evidence="2" type="ORF">SAMN05661003_1362</name>
</gene>
<keyword evidence="1" id="KW-0472">Membrane</keyword>
<dbReference type="STRING" id="57664.SAMN05661003_1362"/>
<feature type="transmembrane region" description="Helical" evidence="1">
    <location>
        <begin position="36"/>
        <end position="55"/>
    </location>
</feature>
<dbReference type="Proteomes" id="UP000243205">
    <property type="component" value="Unassembled WGS sequence"/>
</dbReference>
<keyword evidence="1" id="KW-0812">Transmembrane</keyword>
<evidence type="ECO:0000256" key="1">
    <source>
        <dbReference type="SAM" id="Phobius"/>
    </source>
</evidence>
<evidence type="ECO:0000313" key="3">
    <source>
        <dbReference type="Proteomes" id="UP000243205"/>
    </source>
</evidence>
<reference evidence="3" key="1">
    <citation type="submission" date="2016-10" db="EMBL/GenBank/DDBJ databases">
        <authorList>
            <person name="Varghese N."/>
            <person name="Submissions S."/>
        </authorList>
    </citation>
    <scope>NUCLEOTIDE SEQUENCE [LARGE SCALE GENOMIC DNA]</scope>
    <source>
        <strain evidence="3">DSM 8987</strain>
    </source>
</reference>
<organism evidence="2 3">
    <name type="scientific">Desulfuromonas thiophila</name>
    <dbReference type="NCBI Taxonomy" id="57664"/>
    <lineage>
        <taxon>Bacteria</taxon>
        <taxon>Pseudomonadati</taxon>
        <taxon>Thermodesulfobacteriota</taxon>
        <taxon>Desulfuromonadia</taxon>
        <taxon>Desulfuromonadales</taxon>
        <taxon>Desulfuromonadaceae</taxon>
        <taxon>Desulfuromonas</taxon>
    </lineage>
</organism>